<keyword evidence="8" id="KW-1185">Reference proteome</keyword>
<evidence type="ECO:0000259" key="5">
    <source>
        <dbReference type="Pfam" id="PF04198"/>
    </source>
</evidence>
<dbReference type="Proteomes" id="UP000321154">
    <property type="component" value="Unassembled WGS sequence"/>
</dbReference>
<evidence type="ECO:0000256" key="2">
    <source>
        <dbReference type="ARBA" id="ARBA00023015"/>
    </source>
</evidence>
<gene>
    <name evidence="7" type="ORF">FB463_000123</name>
    <name evidence="6" type="ORF">FFA01_29440</name>
</gene>
<dbReference type="GO" id="GO:0003677">
    <property type="term" value="F:DNA binding"/>
    <property type="evidence" value="ECO:0007669"/>
    <property type="project" value="UniProtKB-KW"/>
</dbReference>
<evidence type="ECO:0000313" key="9">
    <source>
        <dbReference type="Proteomes" id="UP000522688"/>
    </source>
</evidence>
<name>A0A7W3JFH4_9MICO</name>
<organism evidence="7 9">
    <name type="scientific">Frigoribacterium faeni</name>
    <dbReference type="NCBI Taxonomy" id="145483"/>
    <lineage>
        <taxon>Bacteria</taxon>
        <taxon>Bacillati</taxon>
        <taxon>Actinomycetota</taxon>
        <taxon>Actinomycetes</taxon>
        <taxon>Micrococcales</taxon>
        <taxon>Microbacteriaceae</taxon>
        <taxon>Frigoribacterium</taxon>
    </lineage>
</organism>
<dbReference type="PANTHER" id="PTHR34294:SF1">
    <property type="entry name" value="TRANSCRIPTIONAL REGULATOR LSRR"/>
    <property type="match status" value="1"/>
</dbReference>
<keyword evidence="2" id="KW-0805">Transcription regulation</keyword>
<dbReference type="AlphaFoldDB" id="A0A7W3JFH4"/>
<sequence length="325" mass="34099">MTETSEWANAPADRSAAPRFPLALVYQAARMYYVDDVRQSEIATRLALSRPTVSRLIAEARRAGLVRIDVVDPFVDETALLADRLAVTLGLGCVHVAAVTHASTLGQDLALPVAAAIGEMGLANGDALLVSLGRTVYELARSGRLPSLPGVDLVPTVGGQTEALPWFQTNEIARLAAEASGARATFLFAPALPSPAMRATLDDEPTFRHVLDLWGRARGALLGIGAPTSTRPVLPQAVPAEPALFEDAAGDVCLNFFRADGSAIEFPGSERMVRTSRETLRAMPFAIGIAVGRDKAPSIVGAARGGLITGLVTDAATARAVLDEA</sequence>
<evidence type="ECO:0000256" key="1">
    <source>
        <dbReference type="ARBA" id="ARBA00010466"/>
    </source>
</evidence>
<dbReference type="InterPro" id="IPR051054">
    <property type="entry name" value="SorC_transcr_regulators"/>
</dbReference>
<feature type="domain" description="Sugar-binding" evidence="5">
    <location>
        <begin position="78"/>
        <end position="322"/>
    </location>
</feature>
<dbReference type="Gene3D" id="3.40.50.1360">
    <property type="match status" value="1"/>
</dbReference>
<evidence type="ECO:0000313" key="8">
    <source>
        <dbReference type="Proteomes" id="UP000321154"/>
    </source>
</evidence>
<dbReference type="Proteomes" id="UP000522688">
    <property type="component" value="Unassembled WGS sequence"/>
</dbReference>
<reference evidence="6 8" key="1">
    <citation type="submission" date="2019-07" db="EMBL/GenBank/DDBJ databases">
        <title>Whole genome shotgun sequence of Frigoribacterium faeni NBRC 103066.</title>
        <authorList>
            <person name="Hosoyama A."/>
            <person name="Uohara A."/>
            <person name="Ohji S."/>
            <person name="Ichikawa N."/>
        </authorList>
    </citation>
    <scope>NUCLEOTIDE SEQUENCE [LARGE SCALE GENOMIC DNA]</scope>
    <source>
        <strain evidence="6 8">NBRC 103066</strain>
    </source>
</reference>
<evidence type="ECO:0000313" key="6">
    <source>
        <dbReference type="EMBL" id="GEK84635.1"/>
    </source>
</evidence>
<dbReference type="OrthoDB" id="186585at2"/>
<dbReference type="RefSeq" id="WP_146856954.1">
    <property type="nucleotide sequence ID" value="NZ_BAAAHR010000010.1"/>
</dbReference>
<dbReference type="InterPro" id="IPR036388">
    <property type="entry name" value="WH-like_DNA-bd_sf"/>
</dbReference>
<protein>
    <submittedName>
        <fullName evidence="6 7">Transcriptional regulator</fullName>
    </submittedName>
</protein>
<dbReference type="EMBL" id="BJUV01000047">
    <property type="protein sequence ID" value="GEK84635.1"/>
    <property type="molecule type" value="Genomic_DNA"/>
</dbReference>
<comment type="caution">
    <text evidence="7">The sequence shown here is derived from an EMBL/GenBank/DDBJ whole genome shotgun (WGS) entry which is preliminary data.</text>
</comment>
<keyword evidence="3 7" id="KW-0238">DNA-binding</keyword>
<evidence type="ECO:0000313" key="7">
    <source>
        <dbReference type="EMBL" id="MBA8811899.1"/>
    </source>
</evidence>
<comment type="similarity">
    <text evidence="1">Belongs to the SorC transcriptional regulatory family.</text>
</comment>
<evidence type="ECO:0000256" key="4">
    <source>
        <dbReference type="ARBA" id="ARBA00023163"/>
    </source>
</evidence>
<dbReference type="GO" id="GO:0030246">
    <property type="term" value="F:carbohydrate binding"/>
    <property type="evidence" value="ECO:0007669"/>
    <property type="project" value="InterPro"/>
</dbReference>
<evidence type="ECO:0000256" key="3">
    <source>
        <dbReference type="ARBA" id="ARBA00023125"/>
    </source>
</evidence>
<reference evidence="7 9" key="2">
    <citation type="submission" date="2020-07" db="EMBL/GenBank/DDBJ databases">
        <title>Sequencing the genomes of 1000 actinobacteria strains.</title>
        <authorList>
            <person name="Klenk H.-P."/>
        </authorList>
    </citation>
    <scope>NUCLEOTIDE SEQUENCE [LARGE SCALE GENOMIC DNA]</scope>
    <source>
        <strain evidence="7 9">DSM 10309</strain>
    </source>
</reference>
<dbReference type="Pfam" id="PF04198">
    <property type="entry name" value="Sugar-bind"/>
    <property type="match status" value="1"/>
</dbReference>
<dbReference type="Gene3D" id="1.10.10.10">
    <property type="entry name" value="Winged helix-like DNA-binding domain superfamily/Winged helix DNA-binding domain"/>
    <property type="match status" value="1"/>
</dbReference>
<dbReference type="InterPro" id="IPR007324">
    <property type="entry name" value="Sugar-bd_dom_put"/>
</dbReference>
<dbReference type="PANTHER" id="PTHR34294">
    <property type="entry name" value="TRANSCRIPTIONAL REGULATOR-RELATED"/>
    <property type="match status" value="1"/>
</dbReference>
<proteinExistence type="inferred from homology"/>
<dbReference type="EMBL" id="JACGWW010000001">
    <property type="protein sequence ID" value="MBA8811899.1"/>
    <property type="molecule type" value="Genomic_DNA"/>
</dbReference>
<keyword evidence="4" id="KW-0804">Transcription</keyword>
<dbReference type="InterPro" id="IPR037171">
    <property type="entry name" value="NagB/RpiA_transferase-like"/>
</dbReference>
<dbReference type="SUPFAM" id="SSF100950">
    <property type="entry name" value="NagB/RpiA/CoA transferase-like"/>
    <property type="match status" value="1"/>
</dbReference>
<accession>A0A7W3JFH4</accession>